<dbReference type="InterPro" id="IPR045034">
    <property type="entry name" value="O-acyltransferase_WSD1-like"/>
</dbReference>
<dbReference type="GO" id="GO:0001666">
    <property type="term" value="P:response to hypoxia"/>
    <property type="evidence" value="ECO:0007669"/>
    <property type="project" value="TreeGrafter"/>
</dbReference>
<name>A0AAP8SPF5_9GAMM</name>
<comment type="catalytic activity">
    <reaction evidence="10">
        <text>an acyl-CoA + a 1,2-diacyl-sn-glycerol = a triacyl-sn-glycerol + CoA</text>
        <dbReference type="Rhea" id="RHEA:10868"/>
        <dbReference type="ChEBI" id="CHEBI:17815"/>
        <dbReference type="ChEBI" id="CHEBI:57287"/>
        <dbReference type="ChEBI" id="CHEBI:58342"/>
        <dbReference type="ChEBI" id="CHEBI:64615"/>
        <dbReference type="EC" id="2.3.1.20"/>
    </reaction>
</comment>
<reference evidence="13 14" key="1">
    <citation type="submission" date="2018-01" db="EMBL/GenBank/DDBJ databases">
        <title>The draft genome sequence of Halioglobus japonicus S1-36.</title>
        <authorList>
            <person name="Du Z.-J."/>
            <person name="Shi M.-J."/>
        </authorList>
    </citation>
    <scope>NUCLEOTIDE SEQUENCE [LARGE SCALE GENOMIC DNA]</scope>
    <source>
        <strain evidence="13 14">S1-36</strain>
    </source>
</reference>
<keyword evidence="14" id="KW-1185">Reference proteome</keyword>
<dbReference type="GO" id="GO:0019432">
    <property type="term" value="P:triglyceride biosynthetic process"/>
    <property type="evidence" value="ECO:0007669"/>
    <property type="project" value="TreeGrafter"/>
</dbReference>
<dbReference type="NCBIfam" id="TIGR02946">
    <property type="entry name" value="acyl_WS_DGAT"/>
    <property type="match status" value="1"/>
</dbReference>
<feature type="domain" description="O-acyltransferase WSD1-like N-terminal" evidence="11">
    <location>
        <begin position="6"/>
        <end position="262"/>
    </location>
</feature>
<dbReference type="Pfam" id="PF03007">
    <property type="entry name" value="WS_DGAT_cat"/>
    <property type="match status" value="1"/>
</dbReference>
<dbReference type="InterPro" id="IPR014292">
    <property type="entry name" value="Acyl_transf_WS/DGAT"/>
</dbReference>
<dbReference type="EMBL" id="PKUR01000001">
    <property type="protein sequence ID" value="PLW87526.1"/>
    <property type="molecule type" value="Genomic_DNA"/>
</dbReference>
<accession>A0AAP8SPF5</accession>
<keyword evidence="9" id="KW-0012">Acyltransferase</keyword>
<evidence type="ECO:0000256" key="2">
    <source>
        <dbReference type="ARBA" id="ARBA00005189"/>
    </source>
</evidence>
<evidence type="ECO:0000256" key="3">
    <source>
        <dbReference type="ARBA" id="ARBA00009587"/>
    </source>
</evidence>
<evidence type="ECO:0000256" key="6">
    <source>
        <dbReference type="ARBA" id="ARBA00022679"/>
    </source>
</evidence>
<gene>
    <name evidence="13" type="ORF">C0029_02765</name>
</gene>
<evidence type="ECO:0000256" key="4">
    <source>
        <dbReference type="ARBA" id="ARBA00013244"/>
    </source>
</evidence>
<dbReference type="GO" id="GO:0006071">
    <property type="term" value="P:glycerol metabolic process"/>
    <property type="evidence" value="ECO:0007669"/>
    <property type="project" value="UniProtKB-KW"/>
</dbReference>
<evidence type="ECO:0000259" key="11">
    <source>
        <dbReference type="Pfam" id="PF03007"/>
    </source>
</evidence>
<dbReference type="GO" id="GO:0051701">
    <property type="term" value="P:biological process involved in interaction with host"/>
    <property type="evidence" value="ECO:0007669"/>
    <property type="project" value="TreeGrafter"/>
</dbReference>
<evidence type="ECO:0000256" key="1">
    <source>
        <dbReference type="ARBA" id="ARBA00004771"/>
    </source>
</evidence>
<dbReference type="Pfam" id="PF06974">
    <property type="entry name" value="WS_DGAT_C"/>
    <property type="match status" value="1"/>
</dbReference>
<comment type="caution">
    <text evidence="13">The sequence shown here is derived from an EMBL/GenBank/DDBJ whole genome shotgun (WGS) entry which is preliminary data.</text>
</comment>
<dbReference type="AlphaFoldDB" id="A0AAP8SPF5"/>
<sequence>MSAYKLKPLDSVWMMMETPDTPMHVGVLAIFRKPAKAGVNYTADLAAQLREAKAVAPWNCRVSGSLNRQLVEDDEFELDYHFRRSALPDPGGERELGRMVSRLHSNSLDRSRPLWEFHLVEGLENHRFAFYIKIHHTLVEAVNGVPALLSTLASNARARNVLPIWTTPLSASGAGGDLIEEFAGSGVEEAIESAGALGRAAVEMARGALQPAERNSFLFPRGTPRSTLNRRINAQRRFATQQIEQGRIEALAEATDSTVNEMLTYLMGSSLRRFFKEYNALPDESLVGMMPVSLQERGQHLAGNAIAGLRVSLGTHLGDPLARLESVKTSMQEVRQDRASLPEDAVTSYVMLRAAPLYASQVGALGRFIPPLYNLAVSNTPGAEKPLYFNGARLEAVYPMAQLMQHSALSVDCVSYNGHFNIGFTGARDTLPHLQRMAVYVGKALQDLEELVASGEVA</sequence>
<dbReference type="InterPro" id="IPR009721">
    <property type="entry name" value="O-acyltransferase_WSD1_C"/>
</dbReference>
<evidence type="ECO:0000256" key="7">
    <source>
        <dbReference type="ARBA" id="ARBA00022798"/>
    </source>
</evidence>
<evidence type="ECO:0000256" key="10">
    <source>
        <dbReference type="ARBA" id="ARBA00048109"/>
    </source>
</evidence>
<keyword evidence="6" id="KW-0808">Transferase</keyword>
<keyword evidence="7" id="KW-0319">Glycerol metabolism</keyword>
<feature type="domain" description="O-acyltransferase WSD1 C-terminal" evidence="12">
    <location>
        <begin position="303"/>
        <end position="448"/>
    </location>
</feature>
<evidence type="ECO:0000256" key="5">
    <source>
        <dbReference type="ARBA" id="ARBA00022516"/>
    </source>
</evidence>
<dbReference type="Proteomes" id="UP000235162">
    <property type="component" value="Unassembled WGS sequence"/>
</dbReference>
<dbReference type="InterPro" id="IPR004255">
    <property type="entry name" value="O-acyltransferase_WSD1_N"/>
</dbReference>
<evidence type="ECO:0000313" key="14">
    <source>
        <dbReference type="Proteomes" id="UP000235162"/>
    </source>
</evidence>
<evidence type="ECO:0000256" key="8">
    <source>
        <dbReference type="ARBA" id="ARBA00023098"/>
    </source>
</evidence>
<comment type="similarity">
    <text evidence="3">Belongs to the long-chain O-acyltransferase family.</text>
</comment>
<evidence type="ECO:0000259" key="12">
    <source>
        <dbReference type="Pfam" id="PF06974"/>
    </source>
</evidence>
<dbReference type="PANTHER" id="PTHR31650">
    <property type="entry name" value="O-ACYLTRANSFERASE (WSD1-LIKE) FAMILY PROTEIN"/>
    <property type="match status" value="1"/>
</dbReference>
<comment type="pathway">
    <text evidence="1">Glycerolipid metabolism; triacylglycerol biosynthesis.</text>
</comment>
<proteinExistence type="inferred from homology"/>
<dbReference type="PANTHER" id="PTHR31650:SF1">
    <property type="entry name" value="WAX ESTER SYNTHASE_DIACYLGLYCEROL ACYLTRANSFERASE 4-RELATED"/>
    <property type="match status" value="1"/>
</dbReference>
<keyword evidence="8" id="KW-0443">Lipid metabolism</keyword>
<protein>
    <recommendedName>
        <fullName evidence="4">diacylglycerol O-acyltransferase</fullName>
        <ecNumber evidence="4">2.3.1.20</ecNumber>
    </recommendedName>
</protein>
<dbReference type="KEGG" id="hja:BST95_15420"/>
<evidence type="ECO:0000256" key="9">
    <source>
        <dbReference type="ARBA" id="ARBA00023315"/>
    </source>
</evidence>
<comment type="pathway">
    <text evidence="2">Lipid metabolism.</text>
</comment>
<organism evidence="13 14">
    <name type="scientific">Halioglobus japonicus</name>
    <dbReference type="NCBI Taxonomy" id="930805"/>
    <lineage>
        <taxon>Bacteria</taxon>
        <taxon>Pseudomonadati</taxon>
        <taxon>Pseudomonadota</taxon>
        <taxon>Gammaproteobacteria</taxon>
        <taxon>Cellvibrionales</taxon>
        <taxon>Halieaceae</taxon>
        <taxon>Halioglobus</taxon>
    </lineage>
</organism>
<evidence type="ECO:0000313" key="13">
    <source>
        <dbReference type="EMBL" id="PLW87526.1"/>
    </source>
</evidence>
<dbReference type="GO" id="GO:0005886">
    <property type="term" value="C:plasma membrane"/>
    <property type="evidence" value="ECO:0007669"/>
    <property type="project" value="TreeGrafter"/>
</dbReference>
<dbReference type="RefSeq" id="WP_102106106.1">
    <property type="nucleotide sequence ID" value="NZ_BMYL01000001.1"/>
</dbReference>
<dbReference type="EC" id="2.3.1.20" evidence="4"/>
<dbReference type="GO" id="GO:0071731">
    <property type="term" value="P:response to nitric oxide"/>
    <property type="evidence" value="ECO:0007669"/>
    <property type="project" value="TreeGrafter"/>
</dbReference>
<keyword evidence="5" id="KW-0444">Lipid biosynthesis</keyword>
<dbReference type="GO" id="GO:0004144">
    <property type="term" value="F:diacylglycerol O-acyltransferase activity"/>
    <property type="evidence" value="ECO:0007669"/>
    <property type="project" value="UniProtKB-EC"/>
</dbReference>